<accession>X1NQJ4</accession>
<feature type="non-terminal residue" evidence="1">
    <location>
        <position position="1"/>
    </location>
</feature>
<gene>
    <name evidence="1" type="ORF">S06H3_39858</name>
</gene>
<sequence length="55" mass="5770">WIDWVTGFATIGAAWSDWVATGGRVKALGIRLVATTIDSGGVGESICGEVEVRYA</sequence>
<protein>
    <submittedName>
        <fullName evidence="1">Uncharacterized protein</fullName>
    </submittedName>
</protein>
<comment type="caution">
    <text evidence="1">The sequence shown here is derived from an EMBL/GenBank/DDBJ whole genome shotgun (WGS) entry which is preliminary data.</text>
</comment>
<evidence type="ECO:0000313" key="1">
    <source>
        <dbReference type="EMBL" id="GAI46322.1"/>
    </source>
</evidence>
<organism evidence="1">
    <name type="scientific">marine sediment metagenome</name>
    <dbReference type="NCBI Taxonomy" id="412755"/>
    <lineage>
        <taxon>unclassified sequences</taxon>
        <taxon>metagenomes</taxon>
        <taxon>ecological metagenomes</taxon>
    </lineage>
</organism>
<name>X1NQJ4_9ZZZZ</name>
<dbReference type="AlphaFoldDB" id="X1NQJ4"/>
<reference evidence="1" key="1">
    <citation type="journal article" date="2014" name="Front. Microbiol.">
        <title>High frequency of phylogenetically diverse reductive dehalogenase-homologous genes in deep subseafloor sedimentary metagenomes.</title>
        <authorList>
            <person name="Kawai M."/>
            <person name="Futagami T."/>
            <person name="Toyoda A."/>
            <person name="Takaki Y."/>
            <person name="Nishi S."/>
            <person name="Hori S."/>
            <person name="Arai W."/>
            <person name="Tsubouchi T."/>
            <person name="Morono Y."/>
            <person name="Uchiyama I."/>
            <person name="Ito T."/>
            <person name="Fujiyama A."/>
            <person name="Inagaki F."/>
            <person name="Takami H."/>
        </authorList>
    </citation>
    <scope>NUCLEOTIDE SEQUENCE</scope>
    <source>
        <strain evidence="1">Expedition CK06-06</strain>
    </source>
</reference>
<dbReference type="EMBL" id="BARV01024414">
    <property type="protein sequence ID" value="GAI46322.1"/>
    <property type="molecule type" value="Genomic_DNA"/>
</dbReference>
<proteinExistence type="predicted"/>